<dbReference type="PANTHER" id="PTHR43584:SF8">
    <property type="entry name" value="N-ACETYLMURAMATE ALPHA-1-PHOSPHATE URIDYLYLTRANSFERASE"/>
    <property type="match status" value="1"/>
</dbReference>
<sequence>GGIMIAVILAAGAPGVDFYKGAQSAFLRQNAERVEKEMKQIEPPKCLFKCRGEVLLERQVRLLRECGIEHIKIITNYKEEMIKEFDRRKKLGLEFIHNSDYRKPFIGLRAAMEKERDCLLVFGDVHFPKNTIEKLIGQRKFVGAVEESRRAMTFGEKVQLGGLKHWNLCKIPDTTEFLVRYATALTYGPVKLENTGSLENLYKDVSRFFGPGLGGLYWVFANYGASTIVDPELLDLDLYELTDDYTERWGVVDQITEGGQVTSFQVGQENHS</sequence>
<dbReference type="PANTHER" id="PTHR43584">
    <property type="entry name" value="NUCLEOTIDYL TRANSFERASE"/>
    <property type="match status" value="1"/>
</dbReference>
<dbReference type="InterPro" id="IPR029044">
    <property type="entry name" value="Nucleotide-diphossugar_trans"/>
</dbReference>
<accession>X1NHY4</accession>
<dbReference type="Pfam" id="PF12804">
    <property type="entry name" value="NTP_transf_3"/>
    <property type="match status" value="1"/>
</dbReference>
<evidence type="ECO:0000259" key="3">
    <source>
        <dbReference type="Pfam" id="PF12804"/>
    </source>
</evidence>
<evidence type="ECO:0000256" key="1">
    <source>
        <dbReference type="ARBA" id="ARBA00022679"/>
    </source>
</evidence>
<organism evidence="4">
    <name type="scientific">marine sediment metagenome</name>
    <dbReference type="NCBI Taxonomy" id="412755"/>
    <lineage>
        <taxon>unclassified sequences</taxon>
        <taxon>metagenomes</taxon>
        <taxon>ecological metagenomes</taxon>
    </lineage>
</organism>
<name>X1NHY4_9ZZZZ</name>
<feature type="non-terminal residue" evidence="4">
    <location>
        <position position="1"/>
    </location>
</feature>
<gene>
    <name evidence="4" type="ORF">S06H3_35872</name>
</gene>
<evidence type="ECO:0000256" key="2">
    <source>
        <dbReference type="ARBA" id="ARBA00022695"/>
    </source>
</evidence>
<dbReference type="InterPro" id="IPR025877">
    <property type="entry name" value="MobA-like_NTP_Trfase"/>
</dbReference>
<dbReference type="AlphaFoldDB" id="X1NHY4"/>
<keyword evidence="1" id="KW-0808">Transferase</keyword>
<comment type="caution">
    <text evidence="4">The sequence shown here is derived from an EMBL/GenBank/DDBJ whole genome shotgun (WGS) entry which is preliminary data.</text>
</comment>
<reference evidence="4" key="1">
    <citation type="journal article" date="2014" name="Front. Microbiol.">
        <title>High frequency of phylogenetically diverse reductive dehalogenase-homologous genes in deep subseafloor sedimentary metagenomes.</title>
        <authorList>
            <person name="Kawai M."/>
            <person name="Futagami T."/>
            <person name="Toyoda A."/>
            <person name="Takaki Y."/>
            <person name="Nishi S."/>
            <person name="Hori S."/>
            <person name="Arai W."/>
            <person name="Tsubouchi T."/>
            <person name="Morono Y."/>
            <person name="Uchiyama I."/>
            <person name="Ito T."/>
            <person name="Fujiyama A."/>
            <person name="Inagaki F."/>
            <person name="Takami H."/>
        </authorList>
    </citation>
    <scope>NUCLEOTIDE SEQUENCE</scope>
    <source>
        <strain evidence="4">Expedition CK06-06</strain>
    </source>
</reference>
<dbReference type="Gene3D" id="3.90.550.10">
    <property type="entry name" value="Spore Coat Polysaccharide Biosynthesis Protein SpsA, Chain A"/>
    <property type="match status" value="1"/>
</dbReference>
<feature type="non-terminal residue" evidence="4">
    <location>
        <position position="272"/>
    </location>
</feature>
<protein>
    <recommendedName>
        <fullName evidence="3">MobA-like NTP transferase domain-containing protein</fullName>
    </recommendedName>
</protein>
<feature type="domain" description="MobA-like NTP transferase" evidence="3">
    <location>
        <begin position="40"/>
        <end position="140"/>
    </location>
</feature>
<proteinExistence type="predicted"/>
<dbReference type="SUPFAM" id="SSF53448">
    <property type="entry name" value="Nucleotide-diphospho-sugar transferases"/>
    <property type="match status" value="1"/>
</dbReference>
<dbReference type="InterPro" id="IPR050065">
    <property type="entry name" value="GlmU-like"/>
</dbReference>
<dbReference type="EMBL" id="BARV01021678">
    <property type="protein sequence ID" value="GAI26405.1"/>
    <property type="molecule type" value="Genomic_DNA"/>
</dbReference>
<keyword evidence="2" id="KW-0548">Nucleotidyltransferase</keyword>
<evidence type="ECO:0000313" key="4">
    <source>
        <dbReference type="EMBL" id="GAI26405.1"/>
    </source>
</evidence>
<dbReference type="GO" id="GO:0016779">
    <property type="term" value="F:nucleotidyltransferase activity"/>
    <property type="evidence" value="ECO:0007669"/>
    <property type="project" value="UniProtKB-KW"/>
</dbReference>